<reference evidence="3" key="1">
    <citation type="submission" date="2014-09" db="EMBL/GenBank/DDBJ databases">
        <title>Draft genome sequence of an oleaginous Mucoromycotina fungus Mucor ambiguus NBRC6742.</title>
        <authorList>
            <person name="Takeda I."/>
            <person name="Yamane N."/>
            <person name="Morita T."/>
            <person name="Tamano K."/>
            <person name="Machida M."/>
            <person name="Baker S."/>
            <person name="Koike H."/>
        </authorList>
    </citation>
    <scope>NUCLEOTIDE SEQUENCE</scope>
    <source>
        <strain evidence="3">NBRC 6742</strain>
    </source>
</reference>
<dbReference type="AlphaFoldDB" id="A0A0C9N4Y0"/>
<evidence type="ECO:0000256" key="2">
    <source>
        <dbReference type="SAM" id="MobiDB-lite"/>
    </source>
</evidence>
<evidence type="ECO:0000313" key="4">
    <source>
        <dbReference type="Proteomes" id="UP000053815"/>
    </source>
</evidence>
<organism evidence="3">
    <name type="scientific">Mucor ambiguus</name>
    <dbReference type="NCBI Taxonomy" id="91626"/>
    <lineage>
        <taxon>Eukaryota</taxon>
        <taxon>Fungi</taxon>
        <taxon>Fungi incertae sedis</taxon>
        <taxon>Mucoromycota</taxon>
        <taxon>Mucoromycotina</taxon>
        <taxon>Mucoromycetes</taxon>
        <taxon>Mucorales</taxon>
        <taxon>Mucorineae</taxon>
        <taxon>Mucoraceae</taxon>
        <taxon>Mucor</taxon>
    </lineage>
</organism>
<proteinExistence type="predicted"/>
<gene>
    <name evidence="3" type="ORF">MAM1_0280c09164</name>
</gene>
<dbReference type="EMBL" id="DF836569">
    <property type="protein sequence ID" value="GAN09633.1"/>
    <property type="molecule type" value="Genomic_DNA"/>
</dbReference>
<name>A0A0C9N4Y0_9FUNG</name>
<protein>
    <submittedName>
        <fullName evidence="3">Uncharacterized protein</fullName>
    </submittedName>
</protein>
<keyword evidence="4" id="KW-1185">Reference proteome</keyword>
<sequence length="354" mass="40990">MFQQFKNIFPNASLNIRSITESVGINDTEWHRGVERLGALRSEFQNLNSIFSNRQDSSDTLSSQQPASNTEEAALSIRNLKATGRMIDKLQEGWDGIHKSNIDNFEKAQVSRRGNSIGWHFNSLQVADIKLRQLQKAGELHYKVCATMEHVEGDITELHSDLETIQTSTANLMHVLEKLEEQIDQVSVDYEEQQFELWKQEQEKALMDEMSNRRQLLREKEAKLKQQYEEYDSIQQKKRVELYEANFNAELEDYRRRRETEVSSLYSHQSNAAADSITASLDQVKLQETGEDLDQFLGDTIERPSTSTLEKPRRTKKTKRETSKTKRTPQPVYSSSDEDDSKVEILADEDYEDL</sequence>
<feature type="region of interest" description="Disordered" evidence="2">
    <location>
        <begin position="295"/>
        <end position="354"/>
    </location>
</feature>
<feature type="compositionally biased region" description="Acidic residues" evidence="2">
    <location>
        <begin position="336"/>
        <end position="354"/>
    </location>
</feature>
<accession>A0A0C9N4Y0</accession>
<keyword evidence="1" id="KW-0175">Coiled coil</keyword>
<dbReference type="Proteomes" id="UP000053815">
    <property type="component" value="Unassembled WGS sequence"/>
</dbReference>
<dbReference type="OrthoDB" id="2445127at2759"/>
<evidence type="ECO:0000256" key="1">
    <source>
        <dbReference type="SAM" id="Coils"/>
    </source>
</evidence>
<evidence type="ECO:0000313" key="3">
    <source>
        <dbReference type="EMBL" id="GAN09633.1"/>
    </source>
</evidence>
<feature type="coiled-coil region" evidence="1">
    <location>
        <begin position="162"/>
        <end position="237"/>
    </location>
</feature>